<evidence type="ECO:0000256" key="2">
    <source>
        <dbReference type="ARBA" id="ARBA00022448"/>
    </source>
</evidence>
<dbReference type="Pfam" id="PF00005">
    <property type="entry name" value="ABC_tran"/>
    <property type="match status" value="1"/>
</dbReference>
<accession>A0AAQ1KNY6</accession>
<dbReference type="Proteomes" id="UP000183385">
    <property type="component" value="Unassembled WGS sequence"/>
</dbReference>
<evidence type="ECO:0000256" key="1">
    <source>
        <dbReference type="ARBA" id="ARBA00005417"/>
    </source>
</evidence>
<dbReference type="InterPro" id="IPR003593">
    <property type="entry name" value="AAA+_ATPase"/>
</dbReference>
<feature type="domain" description="ABC transporter" evidence="5">
    <location>
        <begin position="2"/>
        <end position="231"/>
    </location>
</feature>
<keyword evidence="7" id="KW-1185">Reference proteome</keyword>
<gene>
    <name evidence="6" type="ORF">SAMN05216577_14035</name>
</gene>
<evidence type="ECO:0000256" key="4">
    <source>
        <dbReference type="ARBA" id="ARBA00022840"/>
    </source>
</evidence>
<dbReference type="SMART" id="SM00382">
    <property type="entry name" value="AAA"/>
    <property type="match status" value="1"/>
</dbReference>
<evidence type="ECO:0000259" key="5">
    <source>
        <dbReference type="PROSITE" id="PS50893"/>
    </source>
</evidence>
<reference evidence="6 7" key="1">
    <citation type="submission" date="2016-10" db="EMBL/GenBank/DDBJ databases">
        <authorList>
            <person name="Varghese N."/>
            <person name="Submissions S."/>
        </authorList>
    </citation>
    <scope>NUCLEOTIDE SEQUENCE [LARGE SCALE GENOMIC DNA]</scope>
    <source>
        <strain evidence="6 7">LMG 18378</strain>
    </source>
</reference>
<name>A0AAQ1KNY6_9PSED</name>
<organism evidence="6 7">
    <name type="scientific">Pseudomonas citronellolis</name>
    <dbReference type="NCBI Taxonomy" id="53408"/>
    <lineage>
        <taxon>Bacteria</taxon>
        <taxon>Pseudomonadati</taxon>
        <taxon>Pseudomonadota</taxon>
        <taxon>Gammaproteobacteria</taxon>
        <taxon>Pseudomonadales</taxon>
        <taxon>Pseudomonadaceae</taxon>
        <taxon>Pseudomonas</taxon>
    </lineage>
</organism>
<sequence>MIEISRLTKRFAQHTAVDDLSFSVQPGEVLGFLGPNGAGKSTTMKMLTGFLAPTSGTASIHGFDIQTQTLQAQRLIGYLPEGAPCYGDMRVRGFLEFIAEVRGYRGAQKRERVARVVEQLELESVREQSIETLSKGFKRRVGVAQAILHDPRVLILDEPTDGLDPNQKHQVRELIRGLARDRIVIISTHILEEVTAVCTRAVVIANGRLLADGTPFELESRSRYHQAVTLVADGELDRAALAALPGVAALEENPLEHSLTLLARPGEVIFPQVNALIAERGWRIRELDVERGRLDEVFRSLTRGEAA</sequence>
<proteinExistence type="inferred from homology"/>
<evidence type="ECO:0000313" key="6">
    <source>
        <dbReference type="EMBL" id="SFD83605.1"/>
    </source>
</evidence>
<dbReference type="EMBL" id="FOLS01000040">
    <property type="protein sequence ID" value="SFD83605.1"/>
    <property type="molecule type" value="Genomic_DNA"/>
</dbReference>
<dbReference type="PANTHER" id="PTHR43335:SF4">
    <property type="entry name" value="ABC TRANSPORTER, ATP-BINDING PROTEIN"/>
    <property type="match status" value="1"/>
</dbReference>
<dbReference type="PROSITE" id="PS50893">
    <property type="entry name" value="ABC_TRANSPORTER_2"/>
    <property type="match status" value="1"/>
</dbReference>
<keyword evidence="2" id="KW-0813">Transport</keyword>
<dbReference type="InterPro" id="IPR027417">
    <property type="entry name" value="P-loop_NTPase"/>
</dbReference>
<dbReference type="GO" id="GO:0016887">
    <property type="term" value="F:ATP hydrolysis activity"/>
    <property type="evidence" value="ECO:0007669"/>
    <property type="project" value="InterPro"/>
</dbReference>
<comment type="similarity">
    <text evidence="1">Belongs to the ABC transporter superfamily.</text>
</comment>
<protein>
    <submittedName>
        <fullName evidence="6">ABC-2 type transport system ATP-binding protein</fullName>
    </submittedName>
</protein>
<keyword evidence="3" id="KW-0547">Nucleotide-binding</keyword>
<dbReference type="GO" id="GO:0005524">
    <property type="term" value="F:ATP binding"/>
    <property type="evidence" value="ECO:0007669"/>
    <property type="project" value="UniProtKB-KW"/>
</dbReference>
<comment type="caution">
    <text evidence="6">The sequence shown here is derived from an EMBL/GenBank/DDBJ whole genome shotgun (WGS) entry which is preliminary data.</text>
</comment>
<dbReference type="SUPFAM" id="SSF52540">
    <property type="entry name" value="P-loop containing nucleoside triphosphate hydrolases"/>
    <property type="match status" value="1"/>
</dbReference>
<dbReference type="CDD" id="cd03230">
    <property type="entry name" value="ABC_DR_subfamily_A"/>
    <property type="match status" value="1"/>
</dbReference>
<dbReference type="PANTHER" id="PTHR43335">
    <property type="entry name" value="ABC TRANSPORTER, ATP-BINDING PROTEIN"/>
    <property type="match status" value="1"/>
</dbReference>
<dbReference type="AlphaFoldDB" id="A0AAQ1KNY6"/>
<dbReference type="RefSeq" id="WP_074985271.1">
    <property type="nucleotide sequence ID" value="NZ_FOLS01000040.1"/>
</dbReference>
<dbReference type="InterPro" id="IPR003439">
    <property type="entry name" value="ABC_transporter-like_ATP-bd"/>
</dbReference>
<keyword evidence="4 6" id="KW-0067">ATP-binding</keyword>
<evidence type="ECO:0000256" key="3">
    <source>
        <dbReference type="ARBA" id="ARBA00022741"/>
    </source>
</evidence>
<dbReference type="Gene3D" id="3.40.50.300">
    <property type="entry name" value="P-loop containing nucleotide triphosphate hydrolases"/>
    <property type="match status" value="1"/>
</dbReference>
<evidence type="ECO:0000313" key="7">
    <source>
        <dbReference type="Proteomes" id="UP000183385"/>
    </source>
</evidence>